<dbReference type="FunCoup" id="Q6BKM1">
    <property type="interactions" value="77"/>
</dbReference>
<dbReference type="AlphaFoldDB" id="Q6BKM1"/>
<evidence type="ECO:0000256" key="3">
    <source>
        <dbReference type="ARBA" id="ARBA00023274"/>
    </source>
</evidence>
<feature type="region of interest" description="Disordered" evidence="5">
    <location>
        <begin position="74"/>
        <end position="93"/>
    </location>
</feature>
<dbReference type="GO" id="GO:0015934">
    <property type="term" value="C:large ribosomal subunit"/>
    <property type="evidence" value="ECO:0007669"/>
    <property type="project" value="TreeGrafter"/>
</dbReference>
<dbReference type="SUPFAM" id="SSF143034">
    <property type="entry name" value="L35p-like"/>
    <property type="match status" value="1"/>
</dbReference>
<dbReference type="KEGG" id="dha:DEHA2F20746g"/>
<dbReference type="InterPro" id="IPR018265">
    <property type="entry name" value="Ribosomal_bL35_CS"/>
</dbReference>
<accession>Q6BKM1</accession>
<dbReference type="eggNOG" id="ENOG502S7SR">
    <property type="taxonomic scope" value="Eukaryota"/>
</dbReference>
<evidence type="ECO:0000313" key="6">
    <source>
        <dbReference type="EMBL" id="CAG89639.1"/>
    </source>
</evidence>
<protein>
    <recommendedName>
        <fullName evidence="4">50S ribosomal protein L35</fullName>
    </recommendedName>
</protein>
<dbReference type="Proteomes" id="UP000000599">
    <property type="component" value="Chromosome F"/>
</dbReference>
<proteinExistence type="inferred from homology"/>
<comment type="similarity">
    <text evidence="1 4">Belongs to the bacterial ribosomal protein bL35 family.</text>
</comment>
<dbReference type="GO" id="GO:0003735">
    <property type="term" value="F:structural constituent of ribosome"/>
    <property type="evidence" value="ECO:0007669"/>
    <property type="project" value="InterPro"/>
</dbReference>
<evidence type="ECO:0000256" key="2">
    <source>
        <dbReference type="ARBA" id="ARBA00022980"/>
    </source>
</evidence>
<dbReference type="EMBL" id="CR382138">
    <property type="protein sequence ID" value="CAG89639.1"/>
    <property type="molecule type" value="Genomic_DNA"/>
</dbReference>
<dbReference type="InterPro" id="IPR021137">
    <property type="entry name" value="Ribosomal_bL35-like"/>
</dbReference>
<dbReference type="PANTHER" id="PTHR33343">
    <property type="entry name" value="54S RIBOSOMAL PROTEIN BL35M"/>
    <property type="match status" value="1"/>
</dbReference>
<keyword evidence="3 4" id="KW-0687">Ribonucleoprotein</keyword>
<dbReference type="STRING" id="284592.Q6BKM1"/>
<dbReference type="PANTHER" id="PTHR33343:SF1">
    <property type="entry name" value="LARGE RIBOSOMAL SUBUNIT PROTEIN BL35M"/>
    <property type="match status" value="1"/>
</dbReference>
<dbReference type="VEuPathDB" id="FungiDB:DEHA2F20746g"/>
<dbReference type="InterPro" id="IPR037229">
    <property type="entry name" value="Ribosomal_bL35_sf"/>
</dbReference>
<evidence type="ECO:0000256" key="5">
    <source>
        <dbReference type="SAM" id="MobiDB-lite"/>
    </source>
</evidence>
<sequence>MKKDQNSTYYNPKGSILSILNRLASKLYLKMYGSLFQSATRIIFGKKPTINTLIQTRNKMKTHKAAAKRFIKTGNGFKRKQAGRNHGNGGFSANSIRQLDSFVPVTDKGGHLKKLKNSL</sequence>
<gene>
    <name evidence="6" type="ordered locus">DEHA2F20746g</name>
</gene>
<keyword evidence="7" id="KW-1185">Reference proteome</keyword>
<evidence type="ECO:0000256" key="4">
    <source>
        <dbReference type="RuleBase" id="RU000568"/>
    </source>
</evidence>
<name>Q6BKM1_DEBHA</name>
<dbReference type="RefSeq" id="XP_461250.1">
    <property type="nucleotide sequence ID" value="XM_461250.1"/>
</dbReference>
<dbReference type="HOGENOM" id="CLU_166987_0_0_1"/>
<dbReference type="PROSITE" id="PS00936">
    <property type="entry name" value="RIBOSOMAL_L35"/>
    <property type="match status" value="1"/>
</dbReference>
<evidence type="ECO:0000313" key="7">
    <source>
        <dbReference type="Proteomes" id="UP000000599"/>
    </source>
</evidence>
<evidence type="ECO:0000256" key="1">
    <source>
        <dbReference type="ARBA" id="ARBA00006598"/>
    </source>
</evidence>
<dbReference type="InterPro" id="IPR001706">
    <property type="entry name" value="Ribosomal_bL35"/>
</dbReference>
<dbReference type="Pfam" id="PF01632">
    <property type="entry name" value="Ribosomal_L35p"/>
    <property type="match status" value="1"/>
</dbReference>
<dbReference type="InParanoid" id="Q6BKM1"/>
<dbReference type="GeneID" id="2903300"/>
<dbReference type="Gene3D" id="4.10.410.60">
    <property type="match status" value="1"/>
</dbReference>
<feature type="compositionally biased region" description="Basic residues" evidence="5">
    <location>
        <begin position="74"/>
        <end position="83"/>
    </location>
</feature>
<organism evidence="6 7">
    <name type="scientific">Debaryomyces hansenii (strain ATCC 36239 / CBS 767 / BCRC 21394 / JCM 1990 / NBRC 0083 / IGC 2968)</name>
    <name type="common">Yeast</name>
    <name type="synonym">Torulaspora hansenii</name>
    <dbReference type="NCBI Taxonomy" id="284592"/>
    <lineage>
        <taxon>Eukaryota</taxon>
        <taxon>Fungi</taxon>
        <taxon>Dikarya</taxon>
        <taxon>Ascomycota</taxon>
        <taxon>Saccharomycotina</taxon>
        <taxon>Pichiomycetes</taxon>
        <taxon>Debaryomycetaceae</taxon>
        <taxon>Debaryomyces</taxon>
    </lineage>
</organism>
<reference evidence="6 7" key="1">
    <citation type="journal article" date="2004" name="Nature">
        <title>Genome evolution in yeasts.</title>
        <authorList>
            <consortium name="Genolevures"/>
            <person name="Dujon B."/>
            <person name="Sherman D."/>
            <person name="Fischer G."/>
            <person name="Durrens P."/>
            <person name="Casaregola S."/>
            <person name="Lafontaine I."/>
            <person name="de Montigny J."/>
            <person name="Marck C."/>
            <person name="Neuveglise C."/>
            <person name="Talla E."/>
            <person name="Goffard N."/>
            <person name="Frangeul L."/>
            <person name="Aigle M."/>
            <person name="Anthouard V."/>
            <person name="Babour A."/>
            <person name="Barbe V."/>
            <person name="Barnay S."/>
            <person name="Blanchin S."/>
            <person name="Beckerich J.M."/>
            <person name="Beyne E."/>
            <person name="Bleykasten C."/>
            <person name="Boisrame A."/>
            <person name="Boyer J."/>
            <person name="Cattolico L."/>
            <person name="Confanioleri F."/>
            <person name="de Daruvar A."/>
            <person name="Despons L."/>
            <person name="Fabre E."/>
            <person name="Fairhead C."/>
            <person name="Ferry-Dumazet H."/>
            <person name="Groppi A."/>
            <person name="Hantraye F."/>
            <person name="Hennequin C."/>
            <person name="Jauniaux N."/>
            <person name="Joyet P."/>
            <person name="Kachouri R."/>
            <person name="Kerrest A."/>
            <person name="Koszul R."/>
            <person name="Lemaire M."/>
            <person name="Lesur I."/>
            <person name="Ma L."/>
            <person name="Muller H."/>
            <person name="Nicaud J.M."/>
            <person name="Nikolski M."/>
            <person name="Oztas S."/>
            <person name="Ozier-Kalogeropoulos O."/>
            <person name="Pellenz S."/>
            <person name="Potier S."/>
            <person name="Richard G.F."/>
            <person name="Straub M.L."/>
            <person name="Suleau A."/>
            <person name="Swennene D."/>
            <person name="Tekaia F."/>
            <person name="Wesolowski-Louvel M."/>
            <person name="Westhof E."/>
            <person name="Wirth B."/>
            <person name="Zeniou-Meyer M."/>
            <person name="Zivanovic I."/>
            <person name="Bolotin-Fukuhara M."/>
            <person name="Thierry A."/>
            <person name="Bouchier C."/>
            <person name="Caudron B."/>
            <person name="Scarpelli C."/>
            <person name="Gaillardin C."/>
            <person name="Weissenbach J."/>
            <person name="Wincker P."/>
            <person name="Souciet J.L."/>
        </authorList>
    </citation>
    <scope>NUCLEOTIDE SEQUENCE [LARGE SCALE GENOMIC DNA]</scope>
    <source>
        <strain evidence="7">ATCC 36239 / CBS 767 / BCRC 21394 / JCM 1990 / NBRC 0083 / IGC 2968</strain>
    </source>
</reference>
<keyword evidence="2 4" id="KW-0689">Ribosomal protein</keyword>
<dbReference type="PRINTS" id="PR00064">
    <property type="entry name" value="RIBOSOMALL35"/>
</dbReference>
<dbReference type="OrthoDB" id="162638at2759"/>
<dbReference type="GO" id="GO:0006412">
    <property type="term" value="P:translation"/>
    <property type="evidence" value="ECO:0007669"/>
    <property type="project" value="InterPro"/>
</dbReference>